<proteinExistence type="predicted"/>
<organism evidence="1 2">
    <name type="scientific">Candidatus Haliotispira prima</name>
    <dbReference type="NCBI Taxonomy" id="3034016"/>
    <lineage>
        <taxon>Bacteria</taxon>
        <taxon>Pseudomonadati</taxon>
        <taxon>Spirochaetota</taxon>
        <taxon>Spirochaetia</taxon>
        <taxon>Spirochaetales</taxon>
        <taxon>Spirochaetaceae</taxon>
        <taxon>Candidatus Haliotispira</taxon>
    </lineage>
</organism>
<protein>
    <submittedName>
        <fullName evidence="1">Uncharacterized protein</fullName>
    </submittedName>
</protein>
<dbReference type="Proteomes" id="UP001228690">
    <property type="component" value="Chromosome"/>
</dbReference>
<sequence>MASSVQLEVTGIPAITDAGSIIRLAAEAVPTKAEAQASPGYVSLSIEAGSTRKFSISQHYTTNLGDGLTLADVLTPNTKYKLYLFMPAAIDLGQTTIAGGEIAEDRVEISFTTASLPPAGDAVWNEEWTARKYVASLNEYHFMQAQTGITVSYFQTPFTLILHEASVEVSDSSTFDTVGTYTPSGGAAPAALFNYNYGTITGYTSDYNYFIDADKLSIIEVRLQSAHTSFFGNTSTFFAPISRY</sequence>
<evidence type="ECO:0000313" key="1">
    <source>
        <dbReference type="EMBL" id="WGK68040.1"/>
    </source>
</evidence>
<accession>A0ABY8MFB1</accession>
<keyword evidence="2" id="KW-1185">Reference proteome</keyword>
<evidence type="ECO:0000313" key="2">
    <source>
        <dbReference type="Proteomes" id="UP001228690"/>
    </source>
</evidence>
<dbReference type="EMBL" id="CP123443">
    <property type="protein sequence ID" value="WGK68040.1"/>
    <property type="molecule type" value="Genomic_DNA"/>
</dbReference>
<dbReference type="RefSeq" id="WP_326926205.1">
    <property type="nucleotide sequence ID" value="NZ_CP123443.1"/>
</dbReference>
<name>A0ABY8MFB1_9SPIO</name>
<reference evidence="1 2" key="1">
    <citation type="submission" date="2023-04" db="EMBL/GenBank/DDBJ databases">
        <title>Spirochaete genome identified in red abalone sample constitutes a novel genus.</title>
        <authorList>
            <person name="Sharma S.P."/>
            <person name="Purcell C.M."/>
            <person name="Hyde J.R."/>
            <person name="Severin A.J."/>
        </authorList>
    </citation>
    <scope>NUCLEOTIDE SEQUENCE [LARGE SCALE GENOMIC DNA]</scope>
    <source>
        <strain evidence="1 2">SP-2023</strain>
    </source>
</reference>
<gene>
    <name evidence="1" type="ORF">P0082_06035</name>
</gene>